<evidence type="ECO:0000256" key="3">
    <source>
        <dbReference type="ARBA" id="ARBA00022723"/>
    </source>
</evidence>
<evidence type="ECO:0000256" key="5">
    <source>
        <dbReference type="ARBA" id="ARBA00022833"/>
    </source>
</evidence>
<dbReference type="InterPro" id="IPR020891">
    <property type="entry name" value="UPF0758_CS"/>
</dbReference>
<reference evidence="8 9" key="1">
    <citation type="submission" date="2014-12" db="EMBL/GenBank/DDBJ databases">
        <title>Draft genome sequence of Paenibacillus kamchatkensis strain B-2647.</title>
        <authorList>
            <person name="Karlyshev A.V."/>
            <person name="Kudryashova E.B."/>
        </authorList>
    </citation>
    <scope>NUCLEOTIDE SEQUENCE [LARGE SCALE GENOMIC DNA]</scope>
    <source>
        <strain evidence="8 9">VKM B-2647</strain>
    </source>
</reference>
<organism evidence="8 9">
    <name type="scientific">Gordoniibacillus kamchatkensis</name>
    <dbReference type="NCBI Taxonomy" id="1590651"/>
    <lineage>
        <taxon>Bacteria</taxon>
        <taxon>Bacillati</taxon>
        <taxon>Bacillota</taxon>
        <taxon>Bacilli</taxon>
        <taxon>Bacillales</taxon>
        <taxon>Paenibacillaceae</taxon>
        <taxon>Gordoniibacillus</taxon>
    </lineage>
</organism>
<keyword evidence="3" id="KW-0479">Metal-binding</keyword>
<evidence type="ECO:0000313" key="8">
    <source>
        <dbReference type="EMBL" id="KIL41840.1"/>
    </source>
</evidence>
<evidence type="ECO:0000256" key="6">
    <source>
        <dbReference type="ARBA" id="ARBA00023049"/>
    </source>
</evidence>
<dbReference type="SUPFAM" id="SSF102712">
    <property type="entry name" value="JAB1/MPN domain"/>
    <property type="match status" value="1"/>
</dbReference>
<dbReference type="PANTHER" id="PTHR30471">
    <property type="entry name" value="DNA REPAIR PROTEIN RADC"/>
    <property type="match status" value="1"/>
</dbReference>
<evidence type="ECO:0000256" key="2">
    <source>
        <dbReference type="ARBA" id="ARBA00022670"/>
    </source>
</evidence>
<keyword evidence="4" id="KW-0378">Hydrolase</keyword>
<gene>
    <name evidence="8" type="ORF">SD70_04265</name>
</gene>
<evidence type="ECO:0000313" key="9">
    <source>
        <dbReference type="Proteomes" id="UP000031967"/>
    </source>
</evidence>
<proteinExistence type="inferred from homology"/>
<keyword evidence="9" id="KW-1185">Reference proteome</keyword>
<feature type="domain" description="MPN" evidence="7">
    <location>
        <begin position="1"/>
        <end position="72"/>
    </location>
</feature>
<dbReference type="InterPro" id="IPR001405">
    <property type="entry name" value="UPF0758"/>
</dbReference>
<sequence>MAGQFVRLAIKLAAATIICVHNHPSGVPTPSSEDIELTKRLAEAGTIVGIDVLVHVIVGKDRFCSMKEQGFF</sequence>
<accession>A0ABR5ALK2</accession>
<dbReference type="PROSITE" id="PS50249">
    <property type="entry name" value="MPN"/>
    <property type="match status" value="1"/>
</dbReference>
<evidence type="ECO:0000256" key="4">
    <source>
        <dbReference type="ARBA" id="ARBA00022801"/>
    </source>
</evidence>
<comment type="caution">
    <text evidence="8">The sequence shown here is derived from an EMBL/GenBank/DDBJ whole genome shotgun (WGS) entry which is preliminary data.</text>
</comment>
<dbReference type="Gene3D" id="3.40.140.10">
    <property type="entry name" value="Cytidine Deaminase, domain 2"/>
    <property type="match status" value="1"/>
</dbReference>
<dbReference type="PROSITE" id="PS01302">
    <property type="entry name" value="UPF0758"/>
    <property type="match status" value="1"/>
</dbReference>
<protein>
    <recommendedName>
        <fullName evidence="7">MPN domain-containing protein</fullName>
    </recommendedName>
</protein>
<evidence type="ECO:0000256" key="1">
    <source>
        <dbReference type="ARBA" id="ARBA00010243"/>
    </source>
</evidence>
<keyword evidence="5" id="KW-0862">Zinc</keyword>
<dbReference type="PANTHER" id="PTHR30471:SF3">
    <property type="entry name" value="UPF0758 PROTEIN YEES-RELATED"/>
    <property type="match status" value="1"/>
</dbReference>
<dbReference type="Pfam" id="PF04002">
    <property type="entry name" value="RadC"/>
    <property type="match status" value="1"/>
</dbReference>
<dbReference type="InterPro" id="IPR025657">
    <property type="entry name" value="RadC_JAB"/>
</dbReference>
<name>A0ABR5ALK2_9BACL</name>
<dbReference type="InterPro" id="IPR037518">
    <property type="entry name" value="MPN"/>
</dbReference>
<comment type="similarity">
    <text evidence="1">Belongs to the UPF0758 family.</text>
</comment>
<keyword evidence="6" id="KW-0482">Metalloprotease</keyword>
<dbReference type="Proteomes" id="UP000031967">
    <property type="component" value="Unassembled WGS sequence"/>
</dbReference>
<evidence type="ECO:0000259" key="7">
    <source>
        <dbReference type="PROSITE" id="PS50249"/>
    </source>
</evidence>
<dbReference type="EMBL" id="JXAK01000005">
    <property type="protein sequence ID" value="KIL41840.1"/>
    <property type="molecule type" value="Genomic_DNA"/>
</dbReference>
<keyword evidence="2" id="KW-0645">Protease</keyword>